<dbReference type="EMBL" id="JBHFNT010000205">
    <property type="protein sequence ID" value="MFB2837317.1"/>
    <property type="molecule type" value="Genomic_DNA"/>
</dbReference>
<gene>
    <name evidence="1" type="ORF">ACE1CA_22550</name>
</gene>
<protein>
    <submittedName>
        <fullName evidence="1">Uncharacterized protein</fullName>
    </submittedName>
</protein>
<comment type="caution">
    <text evidence="1">The sequence shown here is derived from an EMBL/GenBank/DDBJ whole genome shotgun (WGS) entry which is preliminary data.</text>
</comment>
<sequence length="105" mass="11701">MVKSLVLLYRALKAKLNFSELDEDTQYIAESLRAVGVELSQGKVSVEEAAANIEILVEAFGYSKVFAALTTVPRWILRDYFKVFLLSAVDTFSEKLESIPIPIAT</sequence>
<proteinExistence type="predicted"/>
<accession>A0ABV4WR10</accession>
<reference evidence="1 2" key="1">
    <citation type="submission" date="2024-09" db="EMBL/GenBank/DDBJ databases">
        <title>Floridaenema gen nov. (Aerosakkonemataceae, Aerosakkonematales ord. nov., Cyanobacteria) from benthic tropical and subtropical fresh waters, with the description of four new species.</title>
        <authorList>
            <person name="Moretto J.A."/>
            <person name="Berthold D.E."/>
            <person name="Lefler F.W."/>
            <person name="Huang I.-S."/>
            <person name="Laughinghouse H. IV."/>
        </authorList>
    </citation>
    <scope>NUCLEOTIDE SEQUENCE [LARGE SCALE GENOMIC DNA]</scope>
    <source>
        <strain evidence="1 2">BLCC-F167</strain>
    </source>
</reference>
<name>A0ABV4WR10_9CYAN</name>
<evidence type="ECO:0000313" key="1">
    <source>
        <dbReference type="EMBL" id="MFB2837317.1"/>
    </source>
</evidence>
<keyword evidence="2" id="KW-1185">Reference proteome</keyword>
<organism evidence="1 2">
    <name type="scientific">Floridaenema evergladense BLCC-F167</name>
    <dbReference type="NCBI Taxonomy" id="3153639"/>
    <lineage>
        <taxon>Bacteria</taxon>
        <taxon>Bacillati</taxon>
        <taxon>Cyanobacteriota</taxon>
        <taxon>Cyanophyceae</taxon>
        <taxon>Oscillatoriophycideae</taxon>
        <taxon>Aerosakkonematales</taxon>
        <taxon>Aerosakkonemataceae</taxon>
        <taxon>Floridanema</taxon>
        <taxon>Floridanema evergladense</taxon>
    </lineage>
</organism>
<dbReference type="RefSeq" id="WP_413279669.1">
    <property type="nucleotide sequence ID" value="NZ_JBHFNT010000205.1"/>
</dbReference>
<dbReference type="Proteomes" id="UP001576780">
    <property type="component" value="Unassembled WGS sequence"/>
</dbReference>
<evidence type="ECO:0000313" key="2">
    <source>
        <dbReference type="Proteomes" id="UP001576780"/>
    </source>
</evidence>